<evidence type="ECO:0008006" key="3">
    <source>
        <dbReference type="Google" id="ProtNLM"/>
    </source>
</evidence>
<reference evidence="1 2" key="1">
    <citation type="journal article" date="2019" name="PLoS Negl. Trop. Dis.">
        <title>Revisiting the worldwide diversity of Leptospira species in the environment.</title>
        <authorList>
            <person name="Vincent A.T."/>
            <person name="Schiettekatte O."/>
            <person name="Bourhy P."/>
            <person name="Veyrier F.J."/>
            <person name="Picardeau M."/>
        </authorList>
    </citation>
    <scope>NUCLEOTIDE SEQUENCE [LARGE SCALE GENOMIC DNA]</scope>
    <source>
        <strain evidence="1 2">201702445</strain>
    </source>
</reference>
<dbReference type="AlphaFoldDB" id="A0A6N4QUM6"/>
<dbReference type="EMBL" id="RQGM01000042">
    <property type="protein sequence ID" value="TGL84328.1"/>
    <property type="molecule type" value="Genomic_DNA"/>
</dbReference>
<protein>
    <recommendedName>
        <fullName evidence="3">Lipoprotein</fullName>
    </recommendedName>
</protein>
<gene>
    <name evidence="1" type="ORF">EHQ83_11630</name>
</gene>
<evidence type="ECO:0000313" key="1">
    <source>
        <dbReference type="EMBL" id="TGL84328.1"/>
    </source>
</evidence>
<accession>A0A6N4QUM6</accession>
<name>A0A6N4QUM6_9LEPT</name>
<dbReference type="PROSITE" id="PS51257">
    <property type="entry name" value="PROKAR_LIPOPROTEIN"/>
    <property type="match status" value="1"/>
</dbReference>
<dbReference type="Proteomes" id="UP000297613">
    <property type="component" value="Unassembled WGS sequence"/>
</dbReference>
<proteinExistence type="predicted"/>
<sequence length="161" mass="16342">MKFVKLIGISLLLTSILLSCKKDNKNDDDTKLGLLLALSGTACSYNSLPIASTSPTQNGGATTINLTALGTAGTGAIQFLVVPANSTATITASSGTLSIIIYKGICPLTPASTTAVAGTDYTYLSGSSTITSSAQIRFSVTGSYTIIVTTTNSGTGTVQFN</sequence>
<dbReference type="RefSeq" id="WP_135571059.1">
    <property type="nucleotide sequence ID" value="NZ_RQGK01000071.1"/>
</dbReference>
<comment type="caution">
    <text evidence="1">The sequence shown here is derived from an EMBL/GenBank/DDBJ whole genome shotgun (WGS) entry which is preliminary data.</text>
</comment>
<organism evidence="1 2">
    <name type="scientific">Leptospira yasudae</name>
    <dbReference type="NCBI Taxonomy" id="2202201"/>
    <lineage>
        <taxon>Bacteria</taxon>
        <taxon>Pseudomonadati</taxon>
        <taxon>Spirochaetota</taxon>
        <taxon>Spirochaetia</taxon>
        <taxon>Leptospirales</taxon>
        <taxon>Leptospiraceae</taxon>
        <taxon>Leptospira</taxon>
    </lineage>
</organism>
<evidence type="ECO:0000313" key="2">
    <source>
        <dbReference type="Proteomes" id="UP000297613"/>
    </source>
</evidence>